<dbReference type="GO" id="GO:0022857">
    <property type="term" value="F:transmembrane transporter activity"/>
    <property type="evidence" value="ECO:0007669"/>
    <property type="project" value="UniProtKB-UniRule"/>
</dbReference>
<feature type="transmembrane region" description="Helical" evidence="9">
    <location>
        <begin position="535"/>
        <end position="559"/>
    </location>
</feature>
<dbReference type="PANTHER" id="PTHR33362">
    <property type="entry name" value="SIALIC ACID TRAP TRANSPORTER PERMEASE PROTEIN SIAT-RELATED"/>
    <property type="match status" value="1"/>
</dbReference>
<evidence type="ECO:0000256" key="4">
    <source>
        <dbReference type="ARBA" id="ARBA00022519"/>
    </source>
</evidence>
<dbReference type="InterPro" id="IPR055348">
    <property type="entry name" value="DctQ"/>
</dbReference>
<keyword evidence="7 9" id="KW-0472">Membrane</keyword>
<protein>
    <submittedName>
        <fullName evidence="12">TRAP transporter large permease subunit</fullName>
    </submittedName>
</protein>
<comment type="function">
    <text evidence="8">Part of the tripartite ATP-independent periplasmic (TRAP) transport system.</text>
</comment>
<evidence type="ECO:0000259" key="10">
    <source>
        <dbReference type="Pfam" id="PF04290"/>
    </source>
</evidence>
<dbReference type="InterPro" id="IPR004681">
    <property type="entry name" value="TRAP_DctM"/>
</dbReference>
<feature type="transmembrane region" description="Helical" evidence="9">
    <location>
        <begin position="479"/>
        <end position="497"/>
    </location>
</feature>
<gene>
    <name evidence="12" type="ORF">MMSR116_17045</name>
</gene>
<feature type="transmembrane region" description="Helical" evidence="9">
    <location>
        <begin position="117"/>
        <end position="137"/>
    </location>
</feature>
<evidence type="ECO:0000256" key="3">
    <source>
        <dbReference type="ARBA" id="ARBA00022475"/>
    </source>
</evidence>
<keyword evidence="5 9" id="KW-0812">Transmembrane</keyword>
<feature type="transmembrane region" description="Helical" evidence="9">
    <location>
        <begin position="240"/>
        <end position="259"/>
    </location>
</feature>
<feature type="domain" description="Tripartite ATP-independent periplasmic transporters DctQ component" evidence="10">
    <location>
        <begin position="55"/>
        <end position="181"/>
    </location>
</feature>
<evidence type="ECO:0000256" key="2">
    <source>
        <dbReference type="ARBA" id="ARBA00022448"/>
    </source>
</evidence>
<feature type="transmembrane region" description="Helical" evidence="9">
    <location>
        <begin position="455"/>
        <end position="474"/>
    </location>
</feature>
<feature type="transmembrane region" description="Helical" evidence="9">
    <location>
        <begin position="215"/>
        <end position="233"/>
    </location>
</feature>
<dbReference type="Pfam" id="PF06808">
    <property type="entry name" value="DctM"/>
    <property type="match status" value="1"/>
</dbReference>
<dbReference type="Proteomes" id="UP000012488">
    <property type="component" value="Chromosome"/>
</dbReference>
<feature type="transmembrane region" description="Helical" evidence="9">
    <location>
        <begin position="612"/>
        <end position="632"/>
    </location>
</feature>
<feature type="transmembrane region" description="Helical" evidence="9">
    <location>
        <begin position="265"/>
        <end position="284"/>
    </location>
</feature>
<feature type="transmembrane region" description="Helical" evidence="9">
    <location>
        <begin position="149"/>
        <end position="173"/>
    </location>
</feature>
<feature type="transmembrane region" description="Helical" evidence="9">
    <location>
        <begin position="503"/>
        <end position="523"/>
    </location>
</feature>
<evidence type="ECO:0000313" key="13">
    <source>
        <dbReference type="Proteomes" id="UP000012488"/>
    </source>
</evidence>
<feature type="transmembrane region" description="Helical" evidence="9">
    <location>
        <begin position="571"/>
        <end position="600"/>
    </location>
</feature>
<comment type="subcellular location">
    <subcellularLocation>
        <location evidence="1 8">Cell inner membrane</location>
        <topology evidence="1 8">Multi-pass membrane protein</topology>
    </subcellularLocation>
</comment>
<evidence type="ECO:0000313" key="12">
    <source>
        <dbReference type="EMBL" id="QGY03408.1"/>
    </source>
</evidence>
<evidence type="ECO:0000256" key="7">
    <source>
        <dbReference type="ARBA" id="ARBA00023136"/>
    </source>
</evidence>
<dbReference type="InterPro" id="IPR010656">
    <property type="entry name" value="DctM"/>
</dbReference>
<dbReference type="OrthoDB" id="7374726at2"/>
<dbReference type="Pfam" id="PF04290">
    <property type="entry name" value="DctQ"/>
    <property type="match status" value="1"/>
</dbReference>
<reference evidence="12 13" key="2">
    <citation type="journal article" date="2013" name="Genome Announc.">
        <title>Draft Genome Sequence of Methylobacterium mesophilicum Strain SR1.6/6, Isolated from Citrus sinensis.</title>
        <authorList>
            <person name="Marinho Almeida D."/>
            <person name="Dini-Andreote F."/>
            <person name="Camargo Neves A.A."/>
            <person name="Juca Ramos R.T."/>
            <person name="Andreote F.D."/>
            <person name="Carneiro A.R."/>
            <person name="Oliveira de Souza Lima A."/>
            <person name="Caracciolo Gomes de Sa P.H."/>
            <person name="Ribeiro Barbosa M.S."/>
            <person name="Araujo W.L."/>
            <person name="Silva A."/>
        </authorList>
    </citation>
    <scope>NUCLEOTIDE SEQUENCE [LARGE SCALE GENOMIC DNA]</scope>
    <source>
        <strain evidence="12 13">SR1.6/6</strain>
    </source>
</reference>
<reference evidence="12 13" key="1">
    <citation type="journal article" date="2012" name="Genet. Mol. Biol.">
        <title>Analysis of 16S rRNA and mxaF genes revealing insights into Methylobacterium niche-specific plant association.</title>
        <authorList>
            <person name="Dourado M.N."/>
            <person name="Andreote F.D."/>
            <person name="Dini-Andreote F."/>
            <person name="Conti R."/>
            <person name="Araujo J.M."/>
            <person name="Araujo W.L."/>
        </authorList>
    </citation>
    <scope>NUCLEOTIDE SEQUENCE [LARGE SCALE GENOMIC DNA]</scope>
    <source>
        <strain evidence="12 13">SR1.6/6</strain>
    </source>
</reference>
<evidence type="ECO:0000256" key="6">
    <source>
        <dbReference type="ARBA" id="ARBA00022989"/>
    </source>
</evidence>
<evidence type="ECO:0000259" key="11">
    <source>
        <dbReference type="Pfam" id="PF06808"/>
    </source>
</evidence>
<dbReference type="PANTHER" id="PTHR33362:SF2">
    <property type="entry name" value="TRAP TRANSPORTER LARGE PERMEASE PROTEIN"/>
    <property type="match status" value="1"/>
</dbReference>
<keyword evidence="4 8" id="KW-0997">Cell inner membrane</keyword>
<feature type="transmembrane region" description="Helical" evidence="9">
    <location>
        <begin position="296"/>
        <end position="319"/>
    </location>
</feature>
<dbReference type="GO" id="GO:0005886">
    <property type="term" value="C:plasma membrane"/>
    <property type="evidence" value="ECO:0007669"/>
    <property type="project" value="UniProtKB-SubCell"/>
</dbReference>
<dbReference type="NCBIfam" id="TIGR00786">
    <property type="entry name" value="dctM"/>
    <property type="match status" value="1"/>
</dbReference>
<accession>A0A6B9FQT8</accession>
<dbReference type="AlphaFoldDB" id="A0A6B9FQT8"/>
<dbReference type="RefSeq" id="WP_010686671.1">
    <property type="nucleotide sequence ID" value="NZ_CP043538.1"/>
</dbReference>
<name>A0A6B9FQT8_9HYPH</name>
<keyword evidence="3" id="KW-1003">Cell membrane</keyword>
<feature type="transmembrane region" description="Helical" evidence="9">
    <location>
        <begin position="37"/>
        <end position="57"/>
    </location>
</feature>
<sequence>MSAGEPTLAHGAIERTSTTLALSPYAALRLYGRGLDLVEWLCRALLVAALVGELGIILWDITARSTVDLSLLWADEAAKLCLTTLAFIGGALAYRAKHHTTVEFVRQLLPVGWREPVAIAIDGLVLVTAATVGYISLDLLAIAGLSTTPILQISAAWFVVPLSVGMGLVVLFAIERFATDYRPALAWRTLAGLAVTVSVVLAVTALPAIPRPGPQAALSLMLVLFFAAVLLGLPVSFAMLLGSLFYLLLTGTAPLIAAAQNTVDGTGNFILLTLPFFIWTGLIMERGGISLRLVRFAMALVGHLRGGLLQVVVLTIYLVSGISGSKVADVVAVGSVLRGELKKQGYGPERSAAVLAASAAMSETIPPSLAMLVLGSVAPISIGTLFIAGLLPAAVIAVLLMFLNWVLAVREGAPRMPRATGPELALAAGAATLPLVMPVLMVVGIRFGFATPTEVSAVAVLYGLILACGVYRAFGLRDLVRIVVDCGVLSGMVLFIIAAAGSFAWTLTAANLPVALIALLHALGDSRAAFLIGSLALLVVVGSLLEGLPALIILGPLLIPIAGQYGIDSIHYAMVIILAMGIGIFIPPIGIGFYIACAVAESRIEAASRAMIPYLIVLVLGVLAVAFIPWFTHALPNLVGSR</sequence>
<feature type="transmembrane region" description="Helical" evidence="9">
    <location>
        <begin position="424"/>
        <end position="449"/>
    </location>
</feature>
<keyword evidence="2 8" id="KW-0813">Transport</keyword>
<organism evidence="12 13">
    <name type="scientific">Methylobacterium mesophilicum SR1.6/6</name>
    <dbReference type="NCBI Taxonomy" id="908290"/>
    <lineage>
        <taxon>Bacteria</taxon>
        <taxon>Pseudomonadati</taxon>
        <taxon>Pseudomonadota</taxon>
        <taxon>Alphaproteobacteria</taxon>
        <taxon>Hyphomicrobiales</taxon>
        <taxon>Methylobacteriaceae</taxon>
        <taxon>Methylobacterium</taxon>
    </lineage>
</organism>
<evidence type="ECO:0000256" key="1">
    <source>
        <dbReference type="ARBA" id="ARBA00004429"/>
    </source>
</evidence>
<feature type="transmembrane region" description="Helical" evidence="9">
    <location>
        <begin position="377"/>
        <end position="403"/>
    </location>
</feature>
<feature type="transmembrane region" description="Helical" evidence="9">
    <location>
        <begin position="185"/>
        <end position="209"/>
    </location>
</feature>
<dbReference type="EMBL" id="CP043538">
    <property type="protein sequence ID" value="QGY03408.1"/>
    <property type="molecule type" value="Genomic_DNA"/>
</dbReference>
<evidence type="ECO:0000256" key="8">
    <source>
        <dbReference type="RuleBase" id="RU369079"/>
    </source>
</evidence>
<proteinExistence type="predicted"/>
<feature type="transmembrane region" description="Helical" evidence="9">
    <location>
        <begin position="77"/>
        <end position="96"/>
    </location>
</feature>
<evidence type="ECO:0000256" key="9">
    <source>
        <dbReference type="SAM" id="Phobius"/>
    </source>
</evidence>
<feature type="domain" description="TRAP C4-dicarboxylate transport system permease DctM subunit" evidence="11">
    <location>
        <begin position="222"/>
        <end position="631"/>
    </location>
</feature>
<evidence type="ECO:0000256" key="5">
    <source>
        <dbReference type="ARBA" id="ARBA00022692"/>
    </source>
</evidence>
<dbReference type="KEGG" id="mmes:MMSR116_17045"/>
<keyword evidence="6 9" id="KW-1133">Transmembrane helix</keyword>